<comment type="caution">
    <text evidence="1">The sequence shown here is derived from an EMBL/GenBank/DDBJ whole genome shotgun (WGS) entry which is preliminary data.</text>
</comment>
<accession>A0A2K2U5H1</accession>
<name>A0A2K2U5H1_9ACTN</name>
<dbReference type="EMBL" id="PPEL01000025">
    <property type="protein sequence ID" value="PNV65557.1"/>
    <property type="molecule type" value="Genomic_DNA"/>
</dbReference>
<sequence>MSTETAQINARINRTLKERGDAALERAGYTPSQAIRNLWDFAARNAHDPRAIRILFDTEENEEERKAEEERARRREEMRKSMNIMVEAYERLGIKPSDWTMNASYEEMRDYALLERLRERGLDG</sequence>
<dbReference type="InterPro" id="IPR007337">
    <property type="entry name" value="RelB/DinJ"/>
</dbReference>
<proteinExistence type="predicted"/>
<dbReference type="AlphaFoldDB" id="A0A2K2U5H1"/>
<dbReference type="RefSeq" id="WP_103262849.1">
    <property type="nucleotide sequence ID" value="NZ_PPEL01000025.1"/>
</dbReference>
<evidence type="ECO:0000313" key="1">
    <source>
        <dbReference type="EMBL" id="PNV65557.1"/>
    </source>
</evidence>
<keyword evidence="2" id="KW-1185">Reference proteome</keyword>
<protein>
    <submittedName>
        <fullName evidence="1">Translation repressor RelB</fullName>
    </submittedName>
</protein>
<dbReference type="GO" id="GO:0006355">
    <property type="term" value="P:regulation of DNA-templated transcription"/>
    <property type="evidence" value="ECO:0007669"/>
    <property type="project" value="InterPro"/>
</dbReference>
<reference evidence="1 2" key="1">
    <citation type="journal article" date="2018" name="Int. J. Syst. Evol. Microbiol.">
        <title>Rubneribacter badeniensis gen. nov., sp. nov. and Enteroscipio rubneri gen. nov., sp. nov., new members of the Eggerthellaceae isolated from human faeces.</title>
        <authorList>
            <person name="Danylec N."/>
            <person name="Gobl A."/>
            <person name="Stoll D.A."/>
            <person name="Hetzer B."/>
            <person name="Kulling S.E."/>
            <person name="Huch M."/>
        </authorList>
    </citation>
    <scope>NUCLEOTIDE SEQUENCE [LARGE SCALE GENOMIC DNA]</scope>
    <source>
        <strain evidence="1 2">ResAG-85</strain>
    </source>
</reference>
<organism evidence="1 2">
    <name type="scientific">Rubneribacter badeniensis</name>
    <dbReference type="NCBI Taxonomy" id="2070688"/>
    <lineage>
        <taxon>Bacteria</taxon>
        <taxon>Bacillati</taxon>
        <taxon>Actinomycetota</taxon>
        <taxon>Coriobacteriia</taxon>
        <taxon>Eggerthellales</taxon>
        <taxon>Eggerthellaceae</taxon>
        <taxon>Rubneribacter</taxon>
    </lineage>
</organism>
<dbReference type="Pfam" id="PF04221">
    <property type="entry name" value="RelB"/>
    <property type="match status" value="1"/>
</dbReference>
<dbReference type="Proteomes" id="UP000236488">
    <property type="component" value="Unassembled WGS sequence"/>
</dbReference>
<dbReference type="InterPro" id="IPR013321">
    <property type="entry name" value="Arc_rbn_hlx_hlx"/>
</dbReference>
<dbReference type="Gene3D" id="1.10.1220.10">
    <property type="entry name" value="Met repressor-like"/>
    <property type="match status" value="1"/>
</dbReference>
<gene>
    <name evidence="1" type="ORF">C2L80_05955</name>
</gene>
<evidence type="ECO:0000313" key="2">
    <source>
        <dbReference type="Proteomes" id="UP000236488"/>
    </source>
</evidence>